<dbReference type="InterPro" id="IPR051539">
    <property type="entry name" value="T4SS-coupling_protein"/>
</dbReference>
<comment type="caution">
    <text evidence="8">The sequence shown here is derived from an EMBL/GenBank/DDBJ whole genome shotgun (WGS) entry which is preliminary data.</text>
</comment>
<evidence type="ECO:0000256" key="6">
    <source>
        <dbReference type="SAM" id="Phobius"/>
    </source>
</evidence>
<dbReference type="InterPro" id="IPR027417">
    <property type="entry name" value="P-loop_NTPase"/>
</dbReference>
<reference evidence="8" key="1">
    <citation type="submission" date="2020-11" db="EMBL/GenBank/DDBJ databases">
        <title>Sequencing the genomes of 1000 actinobacteria strains.</title>
        <authorList>
            <person name="Klenk H.-P."/>
        </authorList>
    </citation>
    <scope>NUCLEOTIDE SEQUENCE</scope>
    <source>
        <strain evidence="8">DSM 45356</strain>
    </source>
</reference>
<dbReference type="Gene3D" id="3.40.50.300">
    <property type="entry name" value="P-loop containing nucleotide triphosphate hydrolases"/>
    <property type="match status" value="1"/>
</dbReference>
<dbReference type="PANTHER" id="PTHR37937">
    <property type="entry name" value="CONJUGATIVE TRANSFER: DNA TRANSPORT"/>
    <property type="match status" value="1"/>
</dbReference>
<dbReference type="CDD" id="cd01127">
    <property type="entry name" value="TrwB_TraG_TraD_VirD4"/>
    <property type="match status" value="1"/>
</dbReference>
<dbReference type="AlphaFoldDB" id="A0A8J7GLM3"/>
<name>A0A8J7GLM3_9ACTN</name>
<evidence type="ECO:0000256" key="1">
    <source>
        <dbReference type="ARBA" id="ARBA00004651"/>
    </source>
</evidence>
<evidence type="ECO:0000256" key="4">
    <source>
        <dbReference type="ARBA" id="ARBA00022989"/>
    </source>
</evidence>
<dbReference type="GO" id="GO:0005886">
    <property type="term" value="C:plasma membrane"/>
    <property type="evidence" value="ECO:0007669"/>
    <property type="project" value="UniProtKB-SubCell"/>
</dbReference>
<accession>A0A8J7GLM3</accession>
<dbReference type="InterPro" id="IPR032689">
    <property type="entry name" value="TraG-D_C"/>
</dbReference>
<feature type="domain" description="TraD/TraG TraM recognition site" evidence="7">
    <location>
        <begin position="413"/>
        <end position="531"/>
    </location>
</feature>
<keyword evidence="5 6" id="KW-0472">Membrane</keyword>
<feature type="transmembrane region" description="Helical" evidence="6">
    <location>
        <begin position="65"/>
        <end position="85"/>
    </location>
</feature>
<protein>
    <submittedName>
        <fullName evidence="8">Type IV secretory pathway TraG/TraD family ATPase VirD4</fullName>
    </submittedName>
</protein>
<dbReference type="EMBL" id="JADOUF010000001">
    <property type="protein sequence ID" value="MBG6140501.1"/>
    <property type="molecule type" value="Genomic_DNA"/>
</dbReference>
<feature type="transmembrane region" description="Helical" evidence="6">
    <location>
        <begin position="6"/>
        <end position="29"/>
    </location>
</feature>
<dbReference type="RefSeq" id="WP_197007038.1">
    <property type="nucleotide sequence ID" value="NZ_BONS01000005.1"/>
</dbReference>
<evidence type="ECO:0000256" key="3">
    <source>
        <dbReference type="ARBA" id="ARBA00022692"/>
    </source>
</evidence>
<keyword evidence="4 6" id="KW-1133">Transmembrane helix</keyword>
<gene>
    <name evidence="8" type="ORF">IW245_006695</name>
</gene>
<organism evidence="8 9">
    <name type="scientific">Longispora fulva</name>
    <dbReference type="NCBI Taxonomy" id="619741"/>
    <lineage>
        <taxon>Bacteria</taxon>
        <taxon>Bacillati</taxon>
        <taxon>Actinomycetota</taxon>
        <taxon>Actinomycetes</taxon>
        <taxon>Micromonosporales</taxon>
        <taxon>Micromonosporaceae</taxon>
        <taxon>Longispora</taxon>
    </lineage>
</organism>
<keyword evidence="3 6" id="KW-0812">Transmembrane</keyword>
<evidence type="ECO:0000313" key="9">
    <source>
        <dbReference type="Proteomes" id="UP000622552"/>
    </source>
</evidence>
<evidence type="ECO:0000259" key="7">
    <source>
        <dbReference type="Pfam" id="PF12696"/>
    </source>
</evidence>
<evidence type="ECO:0000256" key="2">
    <source>
        <dbReference type="ARBA" id="ARBA00022475"/>
    </source>
</evidence>
<proteinExistence type="predicted"/>
<dbReference type="PANTHER" id="PTHR37937:SF1">
    <property type="entry name" value="CONJUGATIVE TRANSFER: DNA TRANSPORT"/>
    <property type="match status" value="1"/>
</dbReference>
<sequence length="583" mass="61876">MTPWLIMGAVGGAVGLGGLVWLAGRIAAVLSGHGWSTGPEFGKAFLADLIAGHTATLWPGVPVPLVVAVGAVLLTALITIVVVVWRQIARRLPTPGDGEAALARPRDIARLTPAGSAASARRLRPDLAAVPAKELKADDTGILLGALSRFGVPIRASWEDACLVFMGPRTGKTTSLATPIVLAAPGPVVATSNRSDLLLTTMAARGRRPDSTVWVFDPQAVAFMPRTWWWNPLQGISTVEDAERLASHFVLTVNDEKSRDIWGPGASELLSALILAAALSGKTLADVYQWLTDDTPEPVEILEARPEFGAVAAGLRGTQHLAWETKTGIYGTARIGARCLRNPAIMAWVTPPRRGNIPQFNPWKFVTSPHDTLYLLSKDSGGSAAPLVAALTDAVMRTATRHAEVQGGRLSVPIVLVLDEAGNICKIADLPAQYSHLGGRGIIPICVLQNYAQGVGVWGETGMKALWSAATIKLVGAGTDDERFGETVSRLIGDHDVTVASLSRGQRGEVTESVSLRKERKLTPAQIRELETFTSLLLATGCMAAKLKLLPWQTGPNAQQITADVAAATSDLKERAQLAFPQD</sequence>
<keyword evidence="9" id="KW-1185">Reference proteome</keyword>
<dbReference type="Pfam" id="PF12696">
    <property type="entry name" value="TraG-D_C"/>
    <property type="match status" value="1"/>
</dbReference>
<evidence type="ECO:0000313" key="8">
    <source>
        <dbReference type="EMBL" id="MBG6140501.1"/>
    </source>
</evidence>
<keyword evidence="2" id="KW-1003">Cell membrane</keyword>
<dbReference type="Proteomes" id="UP000622552">
    <property type="component" value="Unassembled WGS sequence"/>
</dbReference>
<comment type="subcellular location">
    <subcellularLocation>
        <location evidence="1">Cell membrane</location>
        <topology evidence="1">Multi-pass membrane protein</topology>
    </subcellularLocation>
</comment>
<dbReference type="SUPFAM" id="SSF52540">
    <property type="entry name" value="P-loop containing nucleoside triphosphate hydrolases"/>
    <property type="match status" value="1"/>
</dbReference>
<evidence type="ECO:0000256" key="5">
    <source>
        <dbReference type="ARBA" id="ARBA00023136"/>
    </source>
</evidence>